<dbReference type="Gene3D" id="1.20.900.10">
    <property type="entry name" value="Dbl homology (DH) domain"/>
    <property type="match status" value="2"/>
</dbReference>
<dbReference type="SUPFAM" id="SSF48065">
    <property type="entry name" value="DBL homology domain (DH-domain)"/>
    <property type="match status" value="2"/>
</dbReference>
<dbReference type="SMART" id="SM00325">
    <property type="entry name" value="RhoGEF"/>
    <property type="match status" value="2"/>
</dbReference>
<evidence type="ECO:0000256" key="1">
    <source>
        <dbReference type="ARBA" id="ARBA00004496"/>
    </source>
</evidence>
<dbReference type="PROSITE" id="PS50003">
    <property type="entry name" value="PH_DOMAIN"/>
    <property type="match status" value="2"/>
</dbReference>
<protein>
    <submittedName>
        <fullName evidence="7">Spectrin repeat,Guanine-nucleotide dissociation stimulator, CDC24, conserved site,Dbl homology (DH)</fullName>
    </submittedName>
</protein>
<feature type="compositionally biased region" description="Polar residues" evidence="4">
    <location>
        <begin position="497"/>
        <end position="512"/>
    </location>
</feature>
<dbReference type="InterPro" id="IPR058918">
    <property type="entry name" value="KALRN/TRIO-like_spectrin"/>
</dbReference>
<evidence type="ECO:0000313" key="7">
    <source>
        <dbReference type="EMBL" id="VVC39700.1"/>
    </source>
</evidence>
<dbReference type="SMART" id="SM00150">
    <property type="entry name" value="SPEC"/>
    <property type="match status" value="6"/>
</dbReference>
<dbReference type="Gene3D" id="1.20.58.60">
    <property type="match status" value="5"/>
</dbReference>
<keyword evidence="3" id="KW-0344">Guanine-nucleotide releasing factor</keyword>
<feature type="compositionally biased region" description="Acidic residues" evidence="4">
    <location>
        <begin position="1787"/>
        <end position="1801"/>
    </location>
</feature>
<dbReference type="Pfam" id="PF22697">
    <property type="entry name" value="SOS1_NGEF_PH"/>
    <property type="match status" value="2"/>
</dbReference>
<dbReference type="InterPro" id="IPR047054">
    <property type="entry name" value="Kalirin_TRIO_PH_1"/>
</dbReference>
<evidence type="ECO:0000259" key="6">
    <source>
        <dbReference type="PROSITE" id="PS50010"/>
    </source>
</evidence>
<feature type="region of interest" description="Disordered" evidence="4">
    <location>
        <begin position="2158"/>
        <end position="2181"/>
    </location>
</feature>
<keyword evidence="8" id="KW-1185">Reference proteome</keyword>
<feature type="compositionally biased region" description="Low complexity" evidence="4">
    <location>
        <begin position="236"/>
        <end position="249"/>
    </location>
</feature>
<evidence type="ECO:0000256" key="3">
    <source>
        <dbReference type="ARBA" id="ARBA00022658"/>
    </source>
</evidence>
<dbReference type="InterPro" id="IPR002017">
    <property type="entry name" value="Spectrin_repeat"/>
</dbReference>
<dbReference type="GO" id="GO:0005737">
    <property type="term" value="C:cytoplasm"/>
    <property type="evidence" value="ECO:0007669"/>
    <property type="project" value="UniProtKB-SubCell"/>
</dbReference>
<dbReference type="OrthoDB" id="10256089at2759"/>
<dbReference type="Gene3D" id="2.30.29.30">
    <property type="entry name" value="Pleckstrin-homology domain (PH domain)/Phosphotyrosine-binding domain (PTB)"/>
    <property type="match status" value="2"/>
</dbReference>
<dbReference type="InterPro" id="IPR018159">
    <property type="entry name" value="Spectrin/alpha-actinin"/>
</dbReference>
<feature type="domain" description="DH" evidence="6">
    <location>
        <begin position="1890"/>
        <end position="2075"/>
    </location>
</feature>
<keyword evidence="2" id="KW-0963">Cytoplasm</keyword>
<dbReference type="SMART" id="SM00516">
    <property type="entry name" value="SEC14"/>
    <property type="match status" value="1"/>
</dbReference>
<dbReference type="FunFam" id="1.20.58.60:FF:000023">
    <property type="entry name" value="Kalirin RhoGEF kinase b"/>
    <property type="match status" value="1"/>
</dbReference>
<dbReference type="PROSITE" id="PS00741">
    <property type="entry name" value="DH_1"/>
    <property type="match status" value="1"/>
</dbReference>
<feature type="domain" description="PH" evidence="5">
    <location>
        <begin position="1471"/>
        <end position="1580"/>
    </location>
</feature>
<feature type="region of interest" description="Disordered" evidence="4">
    <location>
        <begin position="489"/>
        <end position="512"/>
    </location>
</feature>
<dbReference type="InterPro" id="IPR001849">
    <property type="entry name" value="PH_domain"/>
</dbReference>
<dbReference type="SUPFAM" id="SSF50044">
    <property type="entry name" value="SH3-domain"/>
    <property type="match status" value="1"/>
</dbReference>
<dbReference type="EMBL" id="CABPRJ010001897">
    <property type="protein sequence ID" value="VVC39700.1"/>
    <property type="molecule type" value="Genomic_DNA"/>
</dbReference>
<dbReference type="Pfam" id="PF00435">
    <property type="entry name" value="Spectrin"/>
    <property type="match status" value="4"/>
</dbReference>
<feature type="region of interest" description="Disordered" evidence="4">
    <location>
        <begin position="1241"/>
        <end position="1268"/>
    </location>
</feature>
<dbReference type="CDD" id="cd13241">
    <property type="entry name" value="PH2_Kalirin_Trio_p63RhoGEF"/>
    <property type="match status" value="1"/>
</dbReference>
<dbReference type="PANTHER" id="PTHR22826">
    <property type="entry name" value="RHO GUANINE EXCHANGE FACTOR-RELATED"/>
    <property type="match status" value="1"/>
</dbReference>
<feature type="region of interest" description="Disordered" evidence="4">
    <location>
        <begin position="1749"/>
        <end position="1807"/>
    </location>
</feature>
<feature type="region of interest" description="Disordered" evidence="4">
    <location>
        <begin position="1598"/>
        <end position="1634"/>
    </location>
</feature>
<dbReference type="SUPFAM" id="SSF50729">
    <property type="entry name" value="PH domain-like"/>
    <property type="match status" value="2"/>
</dbReference>
<dbReference type="SMART" id="SM00233">
    <property type="entry name" value="PH"/>
    <property type="match status" value="2"/>
</dbReference>
<dbReference type="CDD" id="cd13240">
    <property type="entry name" value="PH1_Kalirin_Trio_like"/>
    <property type="match status" value="1"/>
</dbReference>
<reference evidence="7 8" key="1">
    <citation type="submission" date="2019-08" db="EMBL/GenBank/DDBJ databases">
        <authorList>
            <person name="Alioto T."/>
            <person name="Alioto T."/>
            <person name="Gomez Garrido J."/>
        </authorList>
    </citation>
    <scope>NUCLEOTIDE SEQUENCE [LARGE SCALE GENOMIC DNA]</scope>
</reference>
<feature type="domain" description="PH" evidence="5">
    <location>
        <begin position="2093"/>
        <end position="2213"/>
    </location>
</feature>
<evidence type="ECO:0000259" key="5">
    <source>
        <dbReference type="PROSITE" id="PS50003"/>
    </source>
</evidence>
<dbReference type="Pfam" id="PF23323">
    <property type="entry name" value="Spectrin_6"/>
    <property type="match status" value="1"/>
</dbReference>
<accession>A0A5E4N4T4</accession>
<proteinExistence type="predicted"/>
<dbReference type="Gene3D" id="2.30.30.40">
    <property type="entry name" value="SH3 Domains"/>
    <property type="match status" value="1"/>
</dbReference>
<dbReference type="InterPro" id="IPR055251">
    <property type="entry name" value="SOS1_NGEF_PH"/>
</dbReference>
<dbReference type="Proteomes" id="UP000325440">
    <property type="component" value="Unassembled WGS sequence"/>
</dbReference>
<dbReference type="PROSITE" id="PS50010">
    <property type="entry name" value="DH_2"/>
    <property type="match status" value="2"/>
</dbReference>
<dbReference type="GO" id="GO:0035556">
    <property type="term" value="P:intracellular signal transduction"/>
    <property type="evidence" value="ECO:0007669"/>
    <property type="project" value="InterPro"/>
</dbReference>
<sequence length="2237" mass="254694">MDSVRALEVMGLLQEKIAFLTGGRDKRGAPVVTFPSTPRRERAKLEDYRRLLQYFGSIPPCEAKESGLVAVIDMRGGSGWSSVKPILKALQDWCAGGNGNHVYAVYVVKPDNFWHKQRTSMASHKYKFETTMVNLEGLSKYIDSTQLTSDLDGSLHYDHAQWIDIRLSIEEFMWQAADLLDRLDDLQEDLSRNDCRDDIAGAKLALDFHTDMKKKVLKTPVEDMDLAGQQLLQRLSGDSNSGYDSGYSGRDSEASNGVNNPDLQASVPQILQQLDTIRTSHKHVLQLWQHKKLKLDQCFQLRLFEQDCEKMFDWICHNRDVFLLSYVEIGHSYQLAKDIQEEHNHFTMSSMNVYVNINRIVAVAQRMIESGHYASNHIRTVAQRLDRTWKQFAAGLDERTSVLALSVLFHHKAQQYVENVPNWDEAIENVTIPNEIMVLENSIHKHQNLYELMCQAYTEVHSTSKKLLYQLDHLVQVCNQSDLTPVADQHHKHLDNGSDSSANTTKTVGTNHQQAAADYSEGASHVLAVIHQILNHHRSLEHRWHSKKIRLHQKLALRLFQEDVKQVLDWLSNHGEVFLRKNTGIGRTLQKARVYQKSHEHFENVAQNTYTNAEKLLTAAEELSQTGECDASDICSVAAELESHVAAFAARVQARRRRLQRAVNFYTHQSELQGWLDELRAETDGCDEAADTLEGTERALEQVSHQRDSCLDACHSTITEGEALLQELRSGGVTAEMDPTGSVAAVDAALERLNKQRLELEQLWATRKLKLDLCLRLRIFERDALEVSSQLELWANELERNQNEVITTLSEAELRLSRHNDSVTQMQAAVYQALEQGEQLAQVLDKSGVGVMADSQYTAQTRVQVLLEFLHERHMDLVELSEIKRSRLDQAVQLCQFNNDASQVISWIRNGESMLLANFTIPNCLVDAEILKKEHEQFQVAIEKTHSAAVQVKQLAESLVAANHFDSNTVKEMAVEVTKQWQQLVTCAEERHKLVTASLNFYKTAEQVCSVMDSLEREYRREEDWCGGGTTEADKLGQLSTKHQEQKEAFLKACTLARRTAETFLKYTNRSLQYYSCTNQSIATVDTASEARVKNILEKLSGQENKVLDHWSQRKKRLDQCQQFVLFDKSAKQAMEWIHNAGEQYLNTHTTVGATQDETRHLLREHNEFKTSAKETREKVKLLIQLADNLVEKGHAHANAIKQWVAAVDHTYKHFSSRMDKYRLELEKSLGIQENIDTRDLSIDRNSDPNLEQKVKESSTKELKELNEEKRRSARRKEFIMAELLQTERTYVKDLDVCIKAYLDEIRALQNVPIGLHGRIDILFGNIEDIRNFHRDVFIKELEKYETMPEDVGHCFVTWAQKFDMYVKYCKNKPESNAILVQHSGSCGGVFEELQKKHNIDHPIAAYLIKPVQRITKYQLLLKDLQSCCKEGQGEIKDGLDVMLSVPRKANDALHLSLLEGCDISTDELGDVVVQDTLYVSDSRHHLLRKSRERHCFLFELYLVFAKHVKDNSNNPKVKYLYKNKLMTSELGVTEHIEGDECKFAVWTGRAPISDYRIVLKASTLEAKQTWVKKLREVFQETYFNSALRIYMPKSPAKLKPESQRSSRDLEEENLDRGSLASFGSGNTTDSDKNSGVEMTWVIADFTATAPGQVSVTKGQQVELLDCFGSDMIQVRVPSDCTEGMVPHAVLKQPPSLKSPQATDFAAGECADNVAAGANTVANTSICNNSPVTKKRVFSGRMWIPPPLRKFSTGSKVDKNHVQSSAKKGSDKKYKSPVTETTKSIPNEDEQNGDEPDDELELPPPMKPISESILVNASDVTSVTSQRASGLSAAEVTASSSADLAEIEQIVKERMEQHTSTSAAADKTAAVAETRLQNSLDSERVDALHKREYVMRELVETERDYVAHLSMVVDGYMALMRDPEAFDCDIPMPEDLKTGKDKIIFGNIELIYEWHRDVFLSAVEGCVAQPHLLGELFEKHRRRLHMYVVYCRNKPSSEVIVSSNDEYFEELRKKLGHKLQLCDILIKPVQRIMKYQLLLRDMFKYTERARLTDEMEKLRLAMHVMHVVPKAANDMMEVSRLKGFDGNITAQGNLLLHGMLTCAERPSCHSNRVPFKDLHVFLFEQSIIFSEEIRKKTQFTSPEYNYKAHIQVNKMTLEERHGSSSSNSSDDSSDGSFIIKSTDPKRPPLWFVCHAPSPELRSEWLQNLRQILQTQRDFLKAIQSPIAYQKELTKEAS</sequence>
<dbReference type="SUPFAM" id="SSF46966">
    <property type="entry name" value="Spectrin repeat"/>
    <property type="match status" value="5"/>
</dbReference>
<dbReference type="GO" id="GO:0019898">
    <property type="term" value="C:extrinsic component of membrane"/>
    <property type="evidence" value="ECO:0007669"/>
    <property type="project" value="TreeGrafter"/>
</dbReference>
<name>A0A5E4N4T4_9HEMI</name>
<dbReference type="CDD" id="cd00160">
    <property type="entry name" value="RhoGEF"/>
    <property type="match status" value="2"/>
</dbReference>
<dbReference type="Pfam" id="PF13716">
    <property type="entry name" value="CRAL_TRIO_2"/>
    <property type="match status" value="1"/>
</dbReference>
<dbReference type="InterPro" id="IPR000219">
    <property type="entry name" value="DH_dom"/>
</dbReference>
<dbReference type="PANTHER" id="PTHR22826:SF106">
    <property type="entry name" value="TRIO, ISOFORM A"/>
    <property type="match status" value="1"/>
</dbReference>
<feature type="domain" description="DH" evidence="6">
    <location>
        <begin position="1276"/>
        <end position="1453"/>
    </location>
</feature>
<feature type="region of interest" description="Disordered" evidence="4">
    <location>
        <begin position="235"/>
        <end position="262"/>
    </location>
</feature>
<dbReference type="CDD" id="cd00176">
    <property type="entry name" value="SPEC"/>
    <property type="match status" value="3"/>
</dbReference>
<comment type="subcellular location">
    <subcellularLocation>
        <location evidence="1">Cytoplasm</location>
    </subcellularLocation>
</comment>
<gene>
    <name evidence="7" type="ORF">CINCED_3A011401</name>
</gene>
<evidence type="ECO:0000256" key="2">
    <source>
        <dbReference type="ARBA" id="ARBA00022490"/>
    </source>
</evidence>
<dbReference type="FunFam" id="1.20.900.10:FF:000008">
    <property type="entry name" value="rho guanine nucleotide exchange factor 25"/>
    <property type="match status" value="1"/>
</dbReference>
<dbReference type="GO" id="GO:0007411">
    <property type="term" value="P:axon guidance"/>
    <property type="evidence" value="ECO:0007669"/>
    <property type="project" value="TreeGrafter"/>
</dbReference>
<dbReference type="Pfam" id="PF00621">
    <property type="entry name" value="RhoGEF"/>
    <property type="match status" value="2"/>
</dbReference>
<dbReference type="InterPro" id="IPR001251">
    <property type="entry name" value="CRAL-TRIO_dom"/>
</dbReference>
<dbReference type="GO" id="GO:0005886">
    <property type="term" value="C:plasma membrane"/>
    <property type="evidence" value="ECO:0007669"/>
    <property type="project" value="TreeGrafter"/>
</dbReference>
<evidence type="ECO:0000313" key="8">
    <source>
        <dbReference type="Proteomes" id="UP000325440"/>
    </source>
</evidence>
<dbReference type="InterPro" id="IPR051336">
    <property type="entry name" value="RhoGEF_Guanine_NuclExch_SF"/>
</dbReference>
<dbReference type="GO" id="GO:0005085">
    <property type="term" value="F:guanyl-nucleotide exchange factor activity"/>
    <property type="evidence" value="ECO:0007669"/>
    <property type="project" value="UniProtKB-KW"/>
</dbReference>
<dbReference type="InterPro" id="IPR036028">
    <property type="entry name" value="SH3-like_dom_sf"/>
</dbReference>
<dbReference type="InterPro" id="IPR011993">
    <property type="entry name" value="PH-like_dom_sf"/>
</dbReference>
<evidence type="ECO:0000256" key="4">
    <source>
        <dbReference type="SAM" id="MobiDB-lite"/>
    </source>
</evidence>
<feature type="compositionally biased region" description="Low complexity" evidence="4">
    <location>
        <begin position="2163"/>
        <end position="2176"/>
    </location>
</feature>
<organism evidence="7 8">
    <name type="scientific">Cinara cedri</name>
    <dbReference type="NCBI Taxonomy" id="506608"/>
    <lineage>
        <taxon>Eukaryota</taxon>
        <taxon>Metazoa</taxon>
        <taxon>Ecdysozoa</taxon>
        <taxon>Arthropoda</taxon>
        <taxon>Hexapoda</taxon>
        <taxon>Insecta</taxon>
        <taxon>Pterygota</taxon>
        <taxon>Neoptera</taxon>
        <taxon>Paraneoptera</taxon>
        <taxon>Hemiptera</taxon>
        <taxon>Sternorrhyncha</taxon>
        <taxon>Aphidomorpha</taxon>
        <taxon>Aphidoidea</taxon>
        <taxon>Aphididae</taxon>
        <taxon>Lachninae</taxon>
        <taxon>Cinara</taxon>
    </lineage>
</organism>
<feature type="compositionally biased region" description="Basic and acidic residues" evidence="4">
    <location>
        <begin position="1599"/>
        <end position="1609"/>
    </location>
</feature>
<dbReference type="InterPro" id="IPR035899">
    <property type="entry name" value="DBL_dom_sf"/>
</dbReference>
<dbReference type="FunFam" id="1.20.58.60:FF:000034">
    <property type="entry name" value="kalirin isoform X2"/>
    <property type="match status" value="1"/>
</dbReference>
<dbReference type="InterPro" id="IPR001331">
    <property type="entry name" value="GDS_CDC24_CS"/>
</dbReference>